<evidence type="ECO:0000313" key="1">
    <source>
        <dbReference type="EMBL" id="MER7378475.1"/>
    </source>
</evidence>
<name>A0ABV1Y4A9_9ACTN</name>
<organism evidence="1 2">
    <name type="scientific">Streptomyces lanatus</name>
    <dbReference type="NCBI Taxonomy" id="66900"/>
    <lineage>
        <taxon>Bacteria</taxon>
        <taxon>Bacillati</taxon>
        <taxon>Actinomycetota</taxon>
        <taxon>Actinomycetes</taxon>
        <taxon>Kitasatosporales</taxon>
        <taxon>Streptomycetaceae</taxon>
        <taxon>Streptomyces</taxon>
    </lineage>
</organism>
<evidence type="ECO:0000313" key="2">
    <source>
        <dbReference type="Proteomes" id="UP001486207"/>
    </source>
</evidence>
<comment type="caution">
    <text evidence="1">The sequence shown here is derived from an EMBL/GenBank/DDBJ whole genome shotgun (WGS) entry which is preliminary data.</text>
</comment>
<sequence length="128" mass="13403">MTPLPQHAGTWLLTAGNSTGMRLREPPLPSTSCIACSPRHPALLVGADGGSVGVSGRILLAQAPAALSIDGGAPVAVTGWAGPWPVLEDWWIPAKARRLARLQVACADGRAWLPHIQDGRWAVEALYG</sequence>
<reference evidence="1 2" key="1">
    <citation type="submission" date="2024-06" db="EMBL/GenBank/DDBJ databases">
        <title>The Natural Products Discovery Center: Release of the First 8490 Sequenced Strains for Exploring Actinobacteria Biosynthetic Diversity.</title>
        <authorList>
            <person name="Kalkreuter E."/>
            <person name="Kautsar S.A."/>
            <person name="Yang D."/>
            <person name="Bader C.D."/>
            <person name="Teijaro C.N."/>
            <person name="Fluegel L."/>
            <person name="Davis C.M."/>
            <person name="Simpson J.R."/>
            <person name="Lauterbach L."/>
            <person name="Steele A.D."/>
            <person name="Gui C."/>
            <person name="Meng S."/>
            <person name="Li G."/>
            <person name="Viehrig K."/>
            <person name="Ye F."/>
            <person name="Su P."/>
            <person name="Kiefer A.F."/>
            <person name="Nichols A."/>
            <person name="Cepeda A.J."/>
            <person name="Yan W."/>
            <person name="Fan B."/>
            <person name="Jiang Y."/>
            <person name="Adhikari A."/>
            <person name="Zheng C.-J."/>
            <person name="Schuster L."/>
            <person name="Cowan T.M."/>
            <person name="Smanski M.J."/>
            <person name="Chevrette M.G."/>
            <person name="De Carvalho L.P.S."/>
            <person name="Shen B."/>
        </authorList>
    </citation>
    <scope>NUCLEOTIDE SEQUENCE [LARGE SCALE GENOMIC DNA]</scope>
    <source>
        <strain evidence="1 2">NPDC000155</strain>
    </source>
</reference>
<dbReference type="Proteomes" id="UP001486207">
    <property type="component" value="Unassembled WGS sequence"/>
</dbReference>
<keyword evidence="2" id="KW-1185">Reference proteome</keyword>
<proteinExistence type="predicted"/>
<protein>
    <submittedName>
        <fullName evidence="1">Uncharacterized protein</fullName>
    </submittedName>
</protein>
<dbReference type="EMBL" id="JBEPFB010000024">
    <property type="protein sequence ID" value="MER7378475.1"/>
    <property type="molecule type" value="Genomic_DNA"/>
</dbReference>
<accession>A0ABV1Y4A9</accession>
<dbReference type="RefSeq" id="WP_190075198.1">
    <property type="nucleotide sequence ID" value="NZ_BNBM01000023.1"/>
</dbReference>
<gene>
    <name evidence="1" type="ORF">ABT384_38290</name>
</gene>